<dbReference type="PROSITE" id="PS00070">
    <property type="entry name" value="ALDEHYDE_DEHYDR_CYS"/>
    <property type="match status" value="1"/>
</dbReference>
<dbReference type="Gene3D" id="3.40.309.10">
    <property type="entry name" value="Aldehyde Dehydrogenase, Chain A, domain 2"/>
    <property type="match status" value="1"/>
</dbReference>
<evidence type="ECO:0000256" key="5">
    <source>
        <dbReference type="SAM" id="MobiDB-lite"/>
    </source>
</evidence>
<evidence type="ECO:0000256" key="1">
    <source>
        <dbReference type="ARBA" id="ARBA00009986"/>
    </source>
</evidence>
<dbReference type="GO" id="GO:0004029">
    <property type="term" value="F:aldehyde dehydrogenase (NAD+) activity"/>
    <property type="evidence" value="ECO:0007669"/>
    <property type="project" value="TreeGrafter"/>
</dbReference>
<proteinExistence type="inferred from homology"/>
<dbReference type="GO" id="GO:0005737">
    <property type="term" value="C:cytoplasm"/>
    <property type="evidence" value="ECO:0007669"/>
    <property type="project" value="TreeGrafter"/>
</dbReference>
<sequence>MVCHLPTPPKCCSDRQTLCETPFVMVYANQTLGTDRPFVRPSSQCLNPLSPPSGRSTTTTTTTSTTTAKPVTQSTTARVVRIWTLEPPVNISSNRAPPLDTGAAKRQPHKNTWYQTSLSNTSNVYSTNRPSLMAYTPSTKSPIIQSSTAQTPYWWRPHFTKLPAIKHIYDPSRPADQGYASKKKGDYEGDLPYRATLVAAEAITAVFPEPPFETVMTELEFVKNDIKDQLMHLKENMKPQSVSKNLVVMMDNAFIHKEPFGLALIIGAWNYPIQLTLCPLVGAIAAGNCAIIKPSEISDSTATTLAELIPRYLDNVLTKVHYWPPDIFFTGSTQIGRLVNEAAAKHLTPITLELGGKSPLYIDDSVPNMEMAWRRILWGKLINAGQTCVAPDYVLCSPKVQKTLIESAAKIVKEFYGEEPKNSQDFARIVNKKHFERITKLMAGGGKAVIGGQTDSSENYIAPTVLVDVSPNDPIMSEEIFGPVLPIVSVQSEDDAINFIKKGDKPLSLYLFSTNQKTIDKFVNETSSGSICGNDTVIHLSIDTLPFGGIGASGLGRYHGKYSFDTFSHEKSILIRGYNPVLEAIGSKRYPPYNDSKLRFMSLLLTKRRDFTPKYLSQYLMYALGVITVLGVQALY</sequence>
<dbReference type="Proteomes" id="UP000728032">
    <property type="component" value="Unassembled WGS sequence"/>
</dbReference>
<dbReference type="Pfam" id="PF00171">
    <property type="entry name" value="Aldedh"/>
    <property type="match status" value="1"/>
</dbReference>
<keyword evidence="8" id="KW-1185">Reference proteome</keyword>
<dbReference type="InterPro" id="IPR016162">
    <property type="entry name" value="Ald_DH_N"/>
</dbReference>
<keyword evidence="2 4" id="KW-0560">Oxidoreductase</keyword>
<dbReference type="SUPFAM" id="SSF53720">
    <property type="entry name" value="ALDH-like"/>
    <property type="match status" value="1"/>
</dbReference>
<evidence type="ECO:0000259" key="6">
    <source>
        <dbReference type="Pfam" id="PF00171"/>
    </source>
</evidence>
<dbReference type="AlphaFoldDB" id="A0A7R9Q8Z0"/>
<feature type="region of interest" description="Disordered" evidence="5">
    <location>
        <begin position="38"/>
        <end position="73"/>
    </location>
</feature>
<organism evidence="7">
    <name type="scientific">Oppiella nova</name>
    <dbReference type="NCBI Taxonomy" id="334625"/>
    <lineage>
        <taxon>Eukaryota</taxon>
        <taxon>Metazoa</taxon>
        <taxon>Ecdysozoa</taxon>
        <taxon>Arthropoda</taxon>
        <taxon>Chelicerata</taxon>
        <taxon>Arachnida</taxon>
        <taxon>Acari</taxon>
        <taxon>Acariformes</taxon>
        <taxon>Sarcoptiformes</taxon>
        <taxon>Oribatida</taxon>
        <taxon>Brachypylina</taxon>
        <taxon>Oppioidea</taxon>
        <taxon>Oppiidae</taxon>
        <taxon>Oppiella</taxon>
    </lineage>
</organism>
<dbReference type="InterPro" id="IPR015590">
    <property type="entry name" value="Aldehyde_DH_dom"/>
</dbReference>
<feature type="domain" description="Aldehyde dehydrogenase" evidence="6">
    <location>
        <begin position="240"/>
        <end position="573"/>
    </location>
</feature>
<comment type="similarity">
    <text evidence="1 4">Belongs to the aldehyde dehydrogenase family.</text>
</comment>
<dbReference type="GO" id="GO:0006081">
    <property type="term" value="P:aldehyde metabolic process"/>
    <property type="evidence" value="ECO:0007669"/>
    <property type="project" value="InterPro"/>
</dbReference>
<dbReference type="EMBL" id="CAJPVJ010000041">
    <property type="protein sequence ID" value="CAG2159346.1"/>
    <property type="molecule type" value="Genomic_DNA"/>
</dbReference>
<dbReference type="PANTHER" id="PTHR43570:SF16">
    <property type="entry name" value="ALDEHYDE DEHYDROGENASE TYPE III, ISOFORM Q"/>
    <property type="match status" value="1"/>
</dbReference>
<dbReference type="FunFam" id="3.40.309.10:FF:000003">
    <property type="entry name" value="Aldehyde dehydrogenase"/>
    <property type="match status" value="1"/>
</dbReference>
<evidence type="ECO:0000256" key="4">
    <source>
        <dbReference type="RuleBase" id="RU003345"/>
    </source>
</evidence>
<evidence type="ECO:0000313" key="8">
    <source>
        <dbReference type="Proteomes" id="UP000728032"/>
    </source>
</evidence>
<dbReference type="PROSITE" id="PS00687">
    <property type="entry name" value="ALDEHYDE_DEHYDR_GLU"/>
    <property type="match status" value="1"/>
</dbReference>
<dbReference type="InterPro" id="IPR016161">
    <property type="entry name" value="Ald_DH/histidinol_DH"/>
</dbReference>
<evidence type="ECO:0000256" key="2">
    <source>
        <dbReference type="ARBA" id="ARBA00023002"/>
    </source>
</evidence>
<reference evidence="7" key="1">
    <citation type="submission" date="2020-11" db="EMBL/GenBank/DDBJ databases">
        <authorList>
            <person name="Tran Van P."/>
        </authorList>
    </citation>
    <scope>NUCLEOTIDE SEQUENCE</scope>
</reference>
<dbReference type="Gene3D" id="3.40.605.10">
    <property type="entry name" value="Aldehyde Dehydrogenase, Chain A, domain 1"/>
    <property type="match status" value="1"/>
</dbReference>
<feature type="active site" evidence="3">
    <location>
        <position position="353"/>
    </location>
</feature>
<dbReference type="InterPro" id="IPR029510">
    <property type="entry name" value="Ald_DH_CS_GLU"/>
</dbReference>
<dbReference type="InterPro" id="IPR016163">
    <property type="entry name" value="Ald_DH_C"/>
</dbReference>
<feature type="compositionally biased region" description="Low complexity" evidence="5">
    <location>
        <begin position="52"/>
        <end position="73"/>
    </location>
</feature>
<dbReference type="PANTHER" id="PTHR43570">
    <property type="entry name" value="ALDEHYDE DEHYDROGENASE"/>
    <property type="match status" value="1"/>
</dbReference>
<evidence type="ECO:0000313" key="7">
    <source>
        <dbReference type="EMBL" id="CAD7637000.1"/>
    </source>
</evidence>
<evidence type="ECO:0000256" key="3">
    <source>
        <dbReference type="PROSITE-ProRule" id="PRU10007"/>
    </source>
</evidence>
<protein>
    <recommendedName>
        <fullName evidence="6">Aldehyde dehydrogenase domain-containing protein</fullName>
    </recommendedName>
</protein>
<dbReference type="EMBL" id="OC914866">
    <property type="protein sequence ID" value="CAD7637000.1"/>
    <property type="molecule type" value="Genomic_DNA"/>
</dbReference>
<dbReference type="OrthoDB" id="440325at2759"/>
<dbReference type="InterPro" id="IPR012394">
    <property type="entry name" value="Aldehyde_DH_NAD(P)"/>
</dbReference>
<accession>A0A7R9Q8Z0</accession>
<gene>
    <name evidence="7" type="ORF">ONB1V03_LOCUS551</name>
</gene>
<dbReference type="InterPro" id="IPR016160">
    <property type="entry name" value="Ald_DH_CS_CYS"/>
</dbReference>
<name>A0A7R9Q8Z0_9ACAR</name>